<sequence>MIFMDKLVPNTVKCALVICLGFFQVQYINGQRCTIPDVEDDNLIIEIPMIPIGPPSTLTTYNMENTVSIRNITNI</sequence>
<evidence type="ECO:0000313" key="1">
    <source>
        <dbReference type="EnsemblMetazoa" id="PPAI008016-PA"/>
    </source>
</evidence>
<dbReference type="AlphaFoldDB" id="A0A1B0DIM9"/>
<dbReference type="VEuPathDB" id="VectorBase:PPAI008016"/>
<accession>A0A1B0DIM9</accession>
<reference evidence="1" key="1">
    <citation type="submission" date="2022-08" db="UniProtKB">
        <authorList>
            <consortium name="EnsemblMetazoa"/>
        </authorList>
    </citation>
    <scope>IDENTIFICATION</scope>
    <source>
        <strain evidence="1">Israel</strain>
    </source>
</reference>
<dbReference type="EnsemblMetazoa" id="PPAI008016-RA">
    <property type="protein sequence ID" value="PPAI008016-PA"/>
    <property type="gene ID" value="PPAI008016"/>
</dbReference>
<proteinExistence type="predicted"/>
<keyword evidence="2" id="KW-1185">Reference proteome</keyword>
<evidence type="ECO:0000313" key="2">
    <source>
        <dbReference type="Proteomes" id="UP000092462"/>
    </source>
</evidence>
<organism evidence="1 2">
    <name type="scientific">Phlebotomus papatasi</name>
    <name type="common">Sandfly</name>
    <dbReference type="NCBI Taxonomy" id="29031"/>
    <lineage>
        <taxon>Eukaryota</taxon>
        <taxon>Metazoa</taxon>
        <taxon>Ecdysozoa</taxon>
        <taxon>Arthropoda</taxon>
        <taxon>Hexapoda</taxon>
        <taxon>Insecta</taxon>
        <taxon>Pterygota</taxon>
        <taxon>Neoptera</taxon>
        <taxon>Endopterygota</taxon>
        <taxon>Diptera</taxon>
        <taxon>Nematocera</taxon>
        <taxon>Psychodoidea</taxon>
        <taxon>Psychodidae</taxon>
        <taxon>Phlebotomus</taxon>
        <taxon>Phlebotomus</taxon>
    </lineage>
</organism>
<dbReference type="VEuPathDB" id="VectorBase:PPAPM1_011080"/>
<name>A0A1B0DIM9_PHLPP</name>
<dbReference type="EMBL" id="AJVK01062758">
    <property type="status" value="NOT_ANNOTATED_CDS"/>
    <property type="molecule type" value="Genomic_DNA"/>
</dbReference>
<dbReference type="Proteomes" id="UP000092462">
    <property type="component" value="Unassembled WGS sequence"/>
</dbReference>
<protein>
    <submittedName>
        <fullName evidence="1">Uncharacterized protein</fullName>
    </submittedName>
</protein>